<sequence>MPNPRLRARCRLSLLLAAALLSVTQAVAQRAREAPGQQQQPATAFPPAPLPPGVPEPQPWAPMEQVKAYAVRGTTGIDLYRSIGERRPAAGVGQAVAVTNFKLTWTRDYRPQPDGTCLLAVARPKLVITYTLPQAPKDLPPGVKESWARFISGVEKHERVHGQHIIEMVKGIEAFSLGLREENDPECRKVRATLQARLKQFSDERVSQSRQFDQVELTEGGAVHQLILALVNGP</sequence>
<dbReference type="Pfam" id="PF06037">
    <property type="entry name" value="DUF922"/>
    <property type="match status" value="1"/>
</dbReference>
<dbReference type="GO" id="GO:0006508">
    <property type="term" value="P:proteolysis"/>
    <property type="evidence" value="ECO:0007669"/>
    <property type="project" value="UniProtKB-KW"/>
</dbReference>
<dbReference type="InterPro" id="IPR010321">
    <property type="entry name" value="DUF922"/>
</dbReference>
<feature type="signal peptide" evidence="2">
    <location>
        <begin position="1"/>
        <end position="28"/>
    </location>
</feature>
<organism evidence="3 4">
    <name type="scientific">Pseudorhizobium tarimense</name>
    <dbReference type="NCBI Taxonomy" id="1079109"/>
    <lineage>
        <taxon>Bacteria</taxon>
        <taxon>Pseudomonadati</taxon>
        <taxon>Pseudomonadota</taxon>
        <taxon>Alphaproteobacteria</taxon>
        <taxon>Hyphomicrobiales</taxon>
        <taxon>Rhizobiaceae</taxon>
        <taxon>Rhizobium/Agrobacterium group</taxon>
        <taxon>Pseudorhizobium</taxon>
    </lineage>
</organism>
<evidence type="ECO:0000256" key="2">
    <source>
        <dbReference type="SAM" id="SignalP"/>
    </source>
</evidence>
<keyword evidence="4" id="KW-1185">Reference proteome</keyword>
<feature type="chain" id="PRO_5046828951" evidence="2">
    <location>
        <begin position="29"/>
        <end position="234"/>
    </location>
</feature>
<evidence type="ECO:0000256" key="1">
    <source>
        <dbReference type="SAM" id="MobiDB-lite"/>
    </source>
</evidence>
<protein>
    <submittedName>
        <fullName evidence="3">Secreted Zn-dependent protease</fullName>
    </submittedName>
</protein>
<evidence type="ECO:0000313" key="3">
    <source>
        <dbReference type="EMBL" id="MET3584940.1"/>
    </source>
</evidence>
<dbReference type="Proteomes" id="UP001549031">
    <property type="component" value="Unassembled WGS sequence"/>
</dbReference>
<gene>
    <name evidence="3" type="ORF">ABID21_001041</name>
</gene>
<comment type="caution">
    <text evidence="3">The sequence shown here is derived from an EMBL/GenBank/DDBJ whole genome shotgun (WGS) entry which is preliminary data.</text>
</comment>
<accession>A0ABV2H311</accession>
<dbReference type="GO" id="GO:0008233">
    <property type="term" value="F:peptidase activity"/>
    <property type="evidence" value="ECO:0007669"/>
    <property type="project" value="UniProtKB-KW"/>
</dbReference>
<feature type="region of interest" description="Disordered" evidence="1">
    <location>
        <begin position="31"/>
        <end position="59"/>
    </location>
</feature>
<feature type="compositionally biased region" description="Low complexity" evidence="1">
    <location>
        <begin position="34"/>
        <end position="43"/>
    </location>
</feature>
<keyword evidence="3" id="KW-0378">Hydrolase</keyword>
<keyword evidence="2" id="KW-0732">Signal</keyword>
<feature type="compositionally biased region" description="Pro residues" evidence="1">
    <location>
        <begin position="44"/>
        <end position="59"/>
    </location>
</feature>
<dbReference type="EMBL" id="JBEPLJ010000003">
    <property type="protein sequence ID" value="MET3584940.1"/>
    <property type="molecule type" value="Genomic_DNA"/>
</dbReference>
<evidence type="ECO:0000313" key="4">
    <source>
        <dbReference type="Proteomes" id="UP001549031"/>
    </source>
</evidence>
<name>A0ABV2H311_9HYPH</name>
<keyword evidence="3" id="KW-0645">Protease</keyword>
<reference evidence="3 4" key="1">
    <citation type="submission" date="2024-06" db="EMBL/GenBank/DDBJ databases">
        <title>Genomic Encyclopedia of Type Strains, Phase IV (KMG-IV): sequencing the most valuable type-strain genomes for metagenomic binning, comparative biology and taxonomic classification.</title>
        <authorList>
            <person name="Goeker M."/>
        </authorList>
    </citation>
    <scope>NUCLEOTIDE SEQUENCE [LARGE SCALE GENOMIC DNA]</scope>
    <source>
        <strain evidence="3 4">DSM 105042</strain>
    </source>
</reference>
<proteinExistence type="predicted"/>